<proteinExistence type="predicted"/>
<accession>A0A811MJ95</accession>
<keyword evidence="3" id="KW-1185">Reference proteome</keyword>
<dbReference type="EMBL" id="CAJGYO010000001">
    <property type="protein sequence ID" value="CAD6205317.1"/>
    <property type="molecule type" value="Genomic_DNA"/>
</dbReference>
<dbReference type="AlphaFoldDB" id="A0A811MJ95"/>
<keyword evidence="1" id="KW-0812">Transmembrane</keyword>
<dbReference type="OrthoDB" id="693399at2759"/>
<protein>
    <submittedName>
        <fullName evidence="2">Uncharacterized protein</fullName>
    </submittedName>
</protein>
<gene>
    <name evidence="2" type="ORF">NCGR_LOCUS3148</name>
</gene>
<keyword evidence="1" id="KW-1133">Transmembrane helix</keyword>
<evidence type="ECO:0000313" key="2">
    <source>
        <dbReference type="EMBL" id="CAD6205317.1"/>
    </source>
</evidence>
<sequence length="144" mass="15703">MASSMASSSGRQHKRPDLPLIFCPDCGWRKVMELTSHTSTNPDKVFFTCPNQQDDYEQYLKDNHGYKSEIGEGSATVVGGPIGGGTQQETMHTVVVEDEETGLLGNAVNKRYDQEICILLKALVAVGVVGLVVMICILVDVIMK</sequence>
<dbReference type="Proteomes" id="UP000604825">
    <property type="component" value="Unassembled WGS sequence"/>
</dbReference>
<name>A0A811MJ95_9POAL</name>
<keyword evidence="1" id="KW-0472">Membrane</keyword>
<evidence type="ECO:0000313" key="3">
    <source>
        <dbReference type="Proteomes" id="UP000604825"/>
    </source>
</evidence>
<comment type="caution">
    <text evidence="2">The sequence shown here is derived from an EMBL/GenBank/DDBJ whole genome shotgun (WGS) entry which is preliminary data.</text>
</comment>
<organism evidence="2 3">
    <name type="scientific">Miscanthus lutarioriparius</name>
    <dbReference type="NCBI Taxonomy" id="422564"/>
    <lineage>
        <taxon>Eukaryota</taxon>
        <taxon>Viridiplantae</taxon>
        <taxon>Streptophyta</taxon>
        <taxon>Embryophyta</taxon>
        <taxon>Tracheophyta</taxon>
        <taxon>Spermatophyta</taxon>
        <taxon>Magnoliopsida</taxon>
        <taxon>Liliopsida</taxon>
        <taxon>Poales</taxon>
        <taxon>Poaceae</taxon>
        <taxon>PACMAD clade</taxon>
        <taxon>Panicoideae</taxon>
        <taxon>Andropogonodae</taxon>
        <taxon>Andropogoneae</taxon>
        <taxon>Saccharinae</taxon>
        <taxon>Miscanthus</taxon>
    </lineage>
</organism>
<feature type="transmembrane region" description="Helical" evidence="1">
    <location>
        <begin position="118"/>
        <end position="143"/>
    </location>
</feature>
<evidence type="ECO:0000256" key="1">
    <source>
        <dbReference type="SAM" id="Phobius"/>
    </source>
</evidence>
<reference evidence="2" key="1">
    <citation type="submission" date="2020-10" db="EMBL/GenBank/DDBJ databases">
        <authorList>
            <person name="Han B."/>
            <person name="Lu T."/>
            <person name="Zhao Q."/>
            <person name="Huang X."/>
            <person name="Zhao Y."/>
        </authorList>
    </citation>
    <scope>NUCLEOTIDE SEQUENCE</scope>
</reference>